<dbReference type="Gene3D" id="2.60.40.420">
    <property type="entry name" value="Cupredoxins - blue copper proteins"/>
    <property type="match status" value="3"/>
</dbReference>
<proteinExistence type="inferred from homology"/>
<dbReference type="AlphaFoldDB" id="M2N6P1"/>
<organism evidence="7 8">
    <name type="scientific">Baudoinia panamericana (strain UAMH 10762)</name>
    <name type="common">Angels' share fungus</name>
    <name type="synonym">Baudoinia compniacensis (strain UAMH 10762)</name>
    <dbReference type="NCBI Taxonomy" id="717646"/>
    <lineage>
        <taxon>Eukaryota</taxon>
        <taxon>Fungi</taxon>
        <taxon>Dikarya</taxon>
        <taxon>Ascomycota</taxon>
        <taxon>Pezizomycotina</taxon>
        <taxon>Dothideomycetes</taxon>
        <taxon>Dothideomycetidae</taxon>
        <taxon>Mycosphaerellales</taxon>
        <taxon>Teratosphaeriaceae</taxon>
        <taxon>Baudoinia</taxon>
    </lineage>
</organism>
<dbReference type="KEGG" id="bcom:BAUCODRAFT_35664"/>
<feature type="chain" id="PRO_5004021951" description="Multicopper oxidase" evidence="4">
    <location>
        <begin position="21"/>
        <end position="657"/>
    </location>
</feature>
<dbReference type="PANTHER" id="PTHR48267">
    <property type="entry name" value="CUPREDOXIN SUPERFAMILY PROTEIN"/>
    <property type="match status" value="1"/>
</dbReference>
<feature type="compositionally biased region" description="Low complexity" evidence="3">
    <location>
        <begin position="613"/>
        <end position="644"/>
    </location>
</feature>
<gene>
    <name evidence="7" type="ORF">BAUCODRAFT_35664</name>
</gene>
<evidence type="ECO:0000256" key="2">
    <source>
        <dbReference type="ARBA" id="ARBA00023008"/>
    </source>
</evidence>
<dbReference type="OMA" id="PINFFGD"/>
<feature type="signal peptide" evidence="4">
    <location>
        <begin position="1"/>
        <end position="20"/>
    </location>
</feature>
<keyword evidence="8" id="KW-1185">Reference proteome</keyword>
<dbReference type="Pfam" id="PF07732">
    <property type="entry name" value="Cu-oxidase_3"/>
    <property type="match status" value="1"/>
</dbReference>
<keyword evidence="4" id="KW-0732">Signal</keyword>
<evidence type="ECO:0008006" key="9">
    <source>
        <dbReference type="Google" id="ProtNLM"/>
    </source>
</evidence>
<comment type="similarity">
    <text evidence="1">Belongs to the multicopper oxidase family.</text>
</comment>
<dbReference type="STRING" id="717646.M2N6P1"/>
<feature type="domain" description="Plastocyanin-like" evidence="6">
    <location>
        <begin position="77"/>
        <end position="186"/>
    </location>
</feature>
<dbReference type="PANTHER" id="PTHR48267:SF1">
    <property type="entry name" value="BILIRUBIN OXIDASE"/>
    <property type="match status" value="1"/>
</dbReference>
<dbReference type="SUPFAM" id="SSF49503">
    <property type="entry name" value="Cupredoxins"/>
    <property type="match status" value="3"/>
</dbReference>
<protein>
    <recommendedName>
        <fullName evidence="9">Multicopper oxidase</fullName>
    </recommendedName>
</protein>
<dbReference type="OrthoDB" id="262547at2759"/>
<evidence type="ECO:0000256" key="1">
    <source>
        <dbReference type="ARBA" id="ARBA00010609"/>
    </source>
</evidence>
<sequence length="657" mass="70698">MAFALNLLALGLAAFSQVSAQQGPWRGAGQSAGSPAYNYMFQMPLPIGPVAEPELTVNVNGRTVQYYSVTIEPFTQQVYPNLGPAHLTGYNGTAPGPTFKIPRGTETIIRYLNRGELSAAVHLHGSYTHSVWDGWASDEMQVGQWKDYYYPNSETARPIWYHDHADGHTATDAYYGQAGVYIITDSAEDALGLPSGDYDVALALSDKRYQSNGDLASPNGNPINFFGDVIHVNDQPWPYLAVEPRKYRLRFFDMSLSRPYDLYFADPSGNWIPFQVIGSDSGLFGAPVSTNNLLIAMGERYEVVVDFSSYAGKNITLGNNLQQGQIQEYDNTNKVMRFVVGNRVSDSSNNGAVPSVLNANIEWPTPRTTVDHTFNFQMGGDSVWTINGIDFSNVNNRILAKPQQGSTQLWELRHTGGPAVHPVHVHLVNMQIISRTGGSRGVLPYEAAGLKDVVLLEPGEVVRVLAFFGPENGVYMFHCHNLIHEDNTMMDAFNVTYLQALGYNQTTDFADPMNPQFAAQDYSDAAFAPAAVSSAVVSLANLGAYSAFSALAAAETAYYATAQSTNAMATAVASTTAAIVSSGYGFATSTATASTAASQVVTLSTVGKAVSNTVSTSTPSVTSTTSTSSKTSSTSSKTTTTTRPGGPPGHHPRMFQA</sequence>
<evidence type="ECO:0000313" key="8">
    <source>
        <dbReference type="Proteomes" id="UP000011761"/>
    </source>
</evidence>
<dbReference type="RefSeq" id="XP_007678007.1">
    <property type="nucleotide sequence ID" value="XM_007679817.1"/>
</dbReference>
<feature type="region of interest" description="Disordered" evidence="3">
    <location>
        <begin position="613"/>
        <end position="657"/>
    </location>
</feature>
<dbReference type="eggNOG" id="ENOG502QR4X">
    <property type="taxonomic scope" value="Eukaryota"/>
</dbReference>
<dbReference type="InterPro" id="IPR011706">
    <property type="entry name" value="Cu-oxidase_C"/>
</dbReference>
<evidence type="ECO:0000256" key="4">
    <source>
        <dbReference type="SAM" id="SignalP"/>
    </source>
</evidence>
<evidence type="ECO:0000259" key="5">
    <source>
        <dbReference type="Pfam" id="PF07731"/>
    </source>
</evidence>
<reference evidence="7 8" key="1">
    <citation type="journal article" date="2012" name="PLoS Pathog.">
        <title>Diverse lifestyles and strategies of plant pathogenesis encoded in the genomes of eighteen Dothideomycetes fungi.</title>
        <authorList>
            <person name="Ohm R.A."/>
            <person name="Feau N."/>
            <person name="Henrissat B."/>
            <person name="Schoch C.L."/>
            <person name="Horwitz B.A."/>
            <person name="Barry K.W."/>
            <person name="Condon B.J."/>
            <person name="Copeland A.C."/>
            <person name="Dhillon B."/>
            <person name="Glaser F."/>
            <person name="Hesse C.N."/>
            <person name="Kosti I."/>
            <person name="LaButti K."/>
            <person name="Lindquist E.A."/>
            <person name="Lucas S."/>
            <person name="Salamov A.A."/>
            <person name="Bradshaw R.E."/>
            <person name="Ciuffetti L."/>
            <person name="Hamelin R.C."/>
            <person name="Kema G.H.J."/>
            <person name="Lawrence C."/>
            <person name="Scott J.A."/>
            <person name="Spatafora J.W."/>
            <person name="Turgeon B.G."/>
            <person name="de Wit P.J.G.M."/>
            <person name="Zhong S."/>
            <person name="Goodwin S.B."/>
            <person name="Grigoriev I.V."/>
        </authorList>
    </citation>
    <scope>NUCLEOTIDE SEQUENCE [LARGE SCALE GENOMIC DNA]</scope>
    <source>
        <strain evidence="7 8">UAMH 10762</strain>
    </source>
</reference>
<dbReference type="GO" id="GO:0016491">
    <property type="term" value="F:oxidoreductase activity"/>
    <property type="evidence" value="ECO:0007669"/>
    <property type="project" value="InterPro"/>
</dbReference>
<dbReference type="InterPro" id="IPR045087">
    <property type="entry name" value="Cu-oxidase_fam"/>
</dbReference>
<evidence type="ECO:0000313" key="7">
    <source>
        <dbReference type="EMBL" id="EMC94445.1"/>
    </source>
</evidence>
<dbReference type="Pfam" id="PF07731">
    <property type="entry name" value="Cu-oxidase_2"/>
    <property type="match status" value="1"/>
</dbReference>
<dbReference type="Proteomes" id="UP000011761">
    <property type="component" value="Unassembled WGS sequence"/>
</dbReference>
<name>M2N6P1_BAUPA</name>
<dbReference type="HOGENOM" id="CLU_009100_2_2_1"/>
<feature type="domain" description="Plastocyanin-like" evidence="5">
    <location>
        <begin position="376"/>
        <end position="495"/>
    </location>
</feature>
<accession>M2N6P1</accession>
<dbReference type="InterPro" id="IPR011707">
    <property type="entry name" value="Cu-oxidase-like_N"/>
</dbReference>
<dbReference type="GeneID" id="19112757"/>
<dbReference type="EMBL" id="KB445558">
    <property type="protein sequence ID" value="EMC94445.1"/>
    <property type="molecule type" value="Genomic_DNA"/>
</dbReference>
<dbReference type="GO" id="GO:0005507">
    <property type="term" value="F:copper ion binding"/>
    <property type="evidence" value="ECO:0007669"/>
    <property type="project" value="InterPro"/>
</dbReference>
<keyword evidence="2" id="KW-0186">Copper</keyword>
<evidence type="ECO:0000259" key="6">
    <source>
        <dbReference type="Pfam" id="PF07732"/>
    </source>
</evidence>
<evidence type="ECO:0000256" key="3">
    <source>
        <dbReference type="SAM" id="MobiDB-lite"/>
    </source>
</evidence>
<dbReference type="InterPro" id="IPR008972">
    <property type="entry name" value="Cupredoxin"/>
</dbReference>